<organism evidence="2 3">
    <name type="scientific">Brevibacillus ruminantium</name>
    <dbReference type="NCBI Taxonomy" id="2950604"/>
    <lineage>
        <taxon>Bacteria</taxon>
        <taxon>Bacillati</taxon>
        <taxon>Bacillota</taxon>
        <taxon>Bacilli</taxon>
        <taxon>Bacillales</taxon>
        <taxon>Paenibacillaceae</taxon>
        <taxon>Brevibacillus</taxon>
    </lineage>
</organism>
<feature type="coiled-coil region" evidence="1">
    <location>
        <begin position="910"/>
        <end position="1012"/>
    </location>
</feature>
<dbReference type="InterPro" id="IPR027417">
    <property type="entry name" value="P-loop_NTPase"/>
</dbReference>
<evidence type="ECO:0000313" key="2">
    <source>
        <dbReference type="EMBL" id="USG65090.1"/>
    </source>
</evidence>
<accession>A0ABY4WD33</accession>
<feature type="coiled-coil region" evidence="1">
    <location>
        <begin position="763"/>
        <end position="804"/>
    </location>
</feature>
<dbReference type="Proteomes" id="UP001056500">
    <property type="component" value="Chromosome"/>
</dbReference>
<keyword evidence="1" id="KW-0175">Coiled coil</keyword>
<dbReference type="InterPro" id="IPR013496">
    <property type="entry name" value="CHP02680"/>
</dbReference>
<dbReference type="SUPFAM" id="SSF52540">
    <property type="entry name" value="P-loop containing nucleoside triphosphate hydrolases"/>
    <property type="match status" value="1"/>
</dbReference>
<dbReference type="Pfam" id="PF13558">
    <property type="entry name" value="SbcC_Walker_B"/>
    <property type="match status" value="1"/>
</dbReference>
<protein>
    <submittedName>
        <fullName evidence="2">TIGR02680 family protein</fullName>
    </submittedName>
</protein>
<evidence type="ECO:0000313" key="3">
    <source>
        <dbReference type="Proteomes" id="UP001056500"/>
    </source>
</evidence>
<name>A0ABY4WD33_9BACL</name>
<feature type="coiled-coil region" evidence="1">
    <location>
        <begin position="567"/>
        <end position="601"/>
    </location>
</feature>
<dbReference type="EMBL" id="CP098755">
    <property type="protein sequence ID" value="USG65090.1"/>
    <property type="molecule type" value="Genomic_DNA"/>
</dbReference>
<gene>
    <name evidence="2" type="ORF">NDK47_23695</name>
</gene>
<keyword evidence="3" id="KW-1185">Reference proteome</keyword>
<sequence>MHPENPLQNDSIGIAEGKQTRNRWEMSRAGIFNFWVYDDEEISLEEGRLILRGTNGAGKSVTMQSFLPLVLDGDKRPHRLDPFGSRDRRIEYYLLGDDGKHSDRIGYLWMEFQHPQKGIYKTIGIGLRARRGASQVSFWGFLLDDGRRVNQDFWLYDRVAWLEGKGKYPLDRRELEARIGAGGQVVQEQKGYRELVNKALFGFYDSEIFTDLMNLIIQLRSPKLSKDFKPSAIYHILTESLPPLQEDDLRPLSEVLEDMDQIADRLEELKLHQSELEKLENSYDRYNRFLLYQASEKVLDAKAKADEEAKEVEKVQAQYRAMEQELSESHKRLQGYRARLQEVDADLAILNRHEAIEKQTELQVLEGNFADTSQYLGKSRERLNGFIQRKDRMQVEIERNEGLMSEQLHAQEDQLLELESLAREMEFAEHDIYHRYWHQHPPEEDRFVLEWKKDVARHRDAIAHAQKIAQEERDAWNSLQELEKELGAIRQERDAAELAKVESEKQTEAALQQLKEEIVQWKQQLKELAIEEGTFQRVLQAVSAISLENRNFADVKQPVIESAEQIRRQWKEQEWQLRHDMQRIEEERTALLREQQAWKESREPEPDRSSARIAARTGREAGAGAPLYAVCDFLDHWTEEERARIEGVLGACGLLDAWVASDGRLVRVKEGEEVWLAPAPAEWGYTLADVLKPVPSPESGLDEAMIDAVLRTFAWRETTDTPQFEEWDATSIWIGSSFFQLGPLHGCVTDTQPARFIGKEARRRYKQSEIERLQREIETCDKKWGELEKKASEIQRAIAQVEEDVQAFPNDKLVQERLDALSEAVHKLHAVMAQAQRMANRVREKNNQWQQLKIELAMSTEQWTRLKNLKELQMARETIQHYLDGISKLHEDWRQYQHASQTIGRLQEETVELLSEIDNETELAEELEEKYNSLQVKIESLRRHMQELGIHELVERISQLEAERKQLTRDIQSKDKDIREKENEQARLTERLDSRTRRFDELQQAVERALQQWNGEISLGLVRDWVDVSKSKVDDIESFRLCKAIYEKLQPSSAGRNRESVTSSLLDQFNAVRHLLMDYVLEAMVNDQTGRVTIVSMRDRLRPQTPSALLEEINDLITEQSGLLDEKDRQLYEEIILRSVGKTVRQRIMRAEQWIKEMNRLMAERNTSSGLKLQLQWVPKAAQSEKEMNAEQLVELLRRDARLLREDEVERMIQHFRSRIQWAKQGAQEERESLRKHIYEILDYRTWFQFMLRYKKGGEAGYRELTDSRFNVMSGGEKAMSMYIPLFAATYSRYADASPEAPKIISLDEAFAGVDEENIRDLFKLLTEMDFDYMMTSQVLWGCYDTVPSLSVVEIYRPNDADFVTLFRYRWNGKRLALLQTDEAAAASEE</sequence>
<reference evidence="2" key="1">
    <citation type="submission" date="2022-06" db="EMBL/GenBank/DDBJ databases">
        <title>Genome sequencing of Brevibacillus sp. BB3-R1.</title>
        <authorList>
            <person name="Heo J."/>
            <person name="Lee D."/>
            <person name="Won M."/>
            <person name="Han B.-H."/>
            <person name="Hong S.-B."/>
            <person name="Kwon S.-W."/>
        </authorList>
    </citation>
    <scope>NUCLEOTIDE SEQUENCE</scope>
    <source>
        <strain evidence="2">BB3-R1</strain>
    </source>
</reference>
<dbReference type="RefSeq" id="WP_251872197.1">
    <property type="nucleotide sequence ID" value="NZ_CP098755.1"/>
</dbReference>
<dbReference type="Gene3D" id="3.40.50.300">
    <property type="entry name" value="P-loop containing nucleotide triphosphate hydrolases"/>
    <property type="match status" value="1"/>
</dbReference>
<evidence type="ECO:0000256" key="1">
    <source>
        <dbReference type="SAM" id="Coils"/>
    </source>
</evidence>
<proteinExistence type="predicted"/>
<feature type="coiled-coil region" evidence="1">
    <location>
        <begin position="252"/>
        <end position="339"/>
    </location>
</feature>
<dbReference type="NCBIfam" id="TIGR02680">
    <property type="entry name" value="TIGR02680 family protein"/>
    <property type="match status" value="1"/>
</dbReference>
<feature type="coiled-coil region" evidence="1">
    <location>
        <begin position="479"/>
        <end position="531"/>
    </location>
</feature>